<dbReference type="EMBL" id="CP033897">
    <property type="protein sequence ID" value="AZA12138.1"/>
    <property type="molecule type" value="Genomic_DNA"/>
</dbReference>
<feature type="transmembrane region" description="Helical" evidence="1">
    <location>
        <begin position="32"/>
        <end position="49"/>
    </location>
</feature>
<feature type="transmembrane region" description="Helical" evidence="1">
    <location>
        <begin position="69"/>
        <end position="89"/>
    </location>
</feature>
<protein>
    <submittedName>
        <fullName evidence="2">Uncharacterized protein</fullName>
    </submittedName>
</protein>
<evidence type="ECO:0000313" key="2">
    <source>
        <dbReference type="EMBL" id="AZA12138.1"/>
    </source>
</evidence>
<evidence type="ECO:0000256" key="1">
    <source>
        <dbReference type="SAM" id="Phobius"/>
    </source>
</evidence>
<proteinExistence type="predicted"/>
<dbReference type="Proteomes" id="UP000271587">
    <property type="component" value="Chromosome"/>
</dbReference>
<keyword evidence="3" id="KW-1185">Reference proteome</keyword>
<dbReference type="KEGG" id="cgk:CGERO_09235"/>
<gene>
    <name evidence="2" type="ORF">CGERO_09235</name>
</gene>
<evidence type="ECO:0000313" key="3">
    <source>
        <dbReference type="Proteomes" id="UP000271587"/>
    </source>
</evidence>
<dbReference type="AlphaFoldDB" id="A0A3G6J5D6"/>
<accession>A0A3G6J5D6</accession>
<keyword evidence="1" id="KW-0812">Transmembrane</keyword>
<keyword evidence="1" id="KW-0472">Membrane</keyword>
<keyword evidence="1" id="KW-1133">Transmembrane helix</keyword>
<organism evidence="2 3">
    <name type="scientific">Corynebacterium gerontici</name>
    <dbReference type="NCBI Taxonomy" id="2079234"/>
    <lineage>
        <taxon>Bacteria</taxon>
        <taxon>Bacillati</taxon>
        <taxon>Actinomycetota</taxon>
        <taxon>Actinomycetes</taxon>
        <taxon>Mycobacteriales</taxon>
        <taxon>Corynebacteriaceae</taxon>
        <taxon>Corynebacterium</taxon>
    </lineage>
</organism>
<sequence length="113" mass="13417">MHWSDYLWSPLVPLVKNGKDGKPWAPDKKWNLVYAPVAALFVGIILRITDLDWTDDGVRPDKFSNAQVVMYALGCLAWWYLVMNPIYYLNRRWRLKNRTEEGNAYQDDENRWP</sequence>
<reference evidence="2 3" key="1">
    <citation type="submission" date="2018-11" db="EMBL/GenBank/DDBJ databases">
        <authorList>
            <person name="Kleinhagauer T."/>
            <person name="Glaeser S.P."/>
            <person name="Spergser J."/>
            <person name="Ruckert C."/>
            <person name="Kaempfer P."/>
            <person name="Busse H.-J."/>
        </authorList>
    </citation>
    <scope>NUCLEOTIDE SEQUENCE [LARGE SCALE GENOMIC DNA]</scope>
    <source>
        <strain evidence="2 3">W8</strain>
    </source>
</reference>
<name>A0A3G6J5D6_9CORY</name>